<dbReference type="PANTHER" id="PTHR10972:SF205">
    <property type="entry name" value="OXYSTEROL-BINDING PROTEIN 1"/>
    <property type="match status" value="1"/>
</dbReference>
<dbReference type="InterPro" id="IPR000648">
    <property type="entry name" value="Oxysterol-bd"/>
</dbReference>
<dbReference type="AlphaFoldDB" id="A0ABD0SEB0"/>
<comment type="similarity">
    <text evidence="1">Belongs to the OSBP family.</text>
</comment>
<feature type="domain" description="PH" evidence="7">
    <location>
        <begin position="15"/>
        <end position="108"/>
    </location>
</feature>
<gene>
    <name evidence="9" type="ORF">ABMA27_008374</name>
    <name evidence="8" type="ORF">ABMA28_008694</name>
</gene>
<evidence type="ECO:0000313" key="8">
    <source>
        <dbReference type="EMBL" id="KAL0818182.1"/>
    </source>
</evidence>
<dbReference type="Pfam" id="PF01237">
    <property type="entry name" value="Oxysterol_BP"/>
    <property type="match status" value="1"/>
</dbReference>
<sequence length="782" mass="86946">MSDVIVPKGQPIPGDPEKKGWLFKWTNYLKGYQRRWFVLSNGLLSYYRNQAEMAHTCRGTISLLGALIHTADSCTFVISNGGTQTFHIRAHDEVERQSWVTALELAKAKAIRAQESDDDEDQMSSGPSAAGGGEGEGEDAGGIARELAARFHDLRTCSELVARHGAALQRSLVDLETPPTDTTKQVSERATLFRISCNAMMNACSEFMSAAAASSARMSRALQHEREQKMRLQEVVEQLARQHDTLEKTVTARSTPHTGGNGTGQGNETEDEDHEFFDAVEEGVTSAMEDKTSFVIKVPVNRKNKVKSGESSDESEGETVTETQQVIFVEDKERVEDKAMGGSDAALSASVSKVPDAEDEIKDVKVWPHVSAVPSTVDGHPRRMRVPDKPNYPLSLWSIMKNCIGKELSKIPIPVNFSEPLSMLQRLTEDYEYSSILDQATQFSDPAHQLAYVAAFTVSAYATTSNRTNKPFNPLLGETYECDRMSDLGWRAISEQVSHHPPMVAQFCEGQAGWQCWQEFTMTTKFRGKYLQVIPLGGASAMFPASGNKYTWRKVTTTVHNIIVGKLWVDNHGDMDIVGEAGPAAGYVAHLKYLPYGYFSKDTQRKVTGVIKDPQGVPRYVLQGYWDSRVEVAPVTSASPDNTVCKTGKFTVAWERVAAPPDADKWYNFTLLAAQLNEPESGVAPTDSRLRPDQRLMEEGLWDEANTEKLRLEEKQRAARRELEQAAEAAAASGRPAPPTPKPLWFTRESVAAPGDPLRHVYNNRYWECKQRQDWAECPHIF</sequence>
<dbReference type="Gene3D" id="2.30.29.30">
    <property type="entry name" value="Pleckstrin-homology domain (PH domain)/Phosphotyrosine-binding domain (PTB)"/>
    <property type="match status" value="1"/>
</dbReference>
<comment type="caution">
    <text evidence="8">The sequence shown here is derived from an EMBL/GenBank/DDBJ whole genome shotgun (WGS) entry which is preliminary data.</text>
</comment>
<dbReference type="CDD" id="cd13284">
    <property type="entry name" value="PH_OSBP_ORP4"/>
    <property type="match status" value="1"/>
</dbReference>
<dbReference type="SUPFAM" id="SSF144000">
    <property type="entry name" value="Oxysterol-binding protein-like"/>
    <property type="match status" value="1"/>
</dbReference>
<dbReference type="Gene3D" id="2.40.160.120">
    <property type="match status" value="1"/>
</dbReference>
<evidence type="ECO:0000256" key="2">
    <source>
        <dbReference type="ARBA" id="ARBA00022448"/>
    </source>
</evidence>
<evidence type="ECO:0000256" key="3">
    <source>
        <dbReference type="ARBA" id="ARBA00022553"/>
    </source>
</evidence>
<dbReference type="PANTHER" id="PTHR10972">
    <property type="entry name" value="OXYSTEROL-BINDING PROTEIN-RELATED"/>
    <property type="match status" value="1"/>
</dbReference>
<evidence type="ECO:0000313" key="10">
    <source>
        <dbReference type="Proteomes" id="UP001549920"/>
    </source>
</evidence>
<evidence type="ECO:0000313" key="11">
    <source>
        <dbReference type="Proteomes" id="UP001549921"/>
    </source>
</evidence>
<accession>A0ABD0SEB0</accession>
<evidence type="ECO:0000256" key="5">
    <source>
        <dbReference type="ARBA" id="ARBA00023121"/>
    </source>
</evidence>
<proteinExistence type="inferred from homology"/>
<dbReference type="Proteomes" id="UP001549921">
    <property type="component" value="Unassembled WGS sequence"/>
</dbReference>
<dbReference type="Proteomes" id="UP001549920">
    <property type="component" value="Unassembled WGS sequence"/>
</dbReference>
<keyword evidence="2" id="KW-0813">Transport</keyword>
<dbReference type="FunFam" id="2.30.29.30:FF:000256">
    <property type="entry name" value="Oxysterol-binding protein"/>
    <property type="match status" value="1"/>
</dbReference>
<keyword evidence="4" id="KW-0445">Lipid transport</keyword>
<organism evidence="8 11">
    <name type="scientific">Loxostege sticticalis</name>
    <name type="common">Beet webworm moth</name>
    <dbReference type="NCBI Taxonomy" id="481309"/>
    <lineage>
        <taxon>Eukaryota</taxon>
        <taxon>Metazoa</taxon>
        <taxon>Ecdysozoa</taxon>
        <taxon>Arthropoda</taxon>
        <taxon>Hexapoda</taxon>
        <taxon>Insecta</taxon>
        <taxon>Pterygota</taxon>
        <taxon>Neoptera</taxon>
        <taxon>Endopterygota</taxon>
        <taxon>Lepidoptera</taxon>
        <taxon>Glossata</taxon>
        <taxon>Ditrysia</taxon>
        <taxon>Pyraloidea</taxon>
        <taxon>Crambidae</taxon>
        <taxon>Pyraustinae</taxon>
        <taxon>Loxostege</taxon>
    </lineage>
</organism>
<evidence type="ECO:0000256" key="6">
    <source>
        <dbReference type="SAM" id="MobiDB-lite"/>
    </source>
</evidence>
<evidence type="ECO:0000259" key="7">
    <source>
        <dbReference type="PROSITE" id="PS50003"/>
    </source>
</evidence>
<dbReference type="InterPro" id="IPR037239">
    <property type="entry name" value="OSBP_sf"/>
</dbReference>
<feature type="region of interest" description="Disordered" evidence="6">
    <location>
        <begin position="247"/>
        <end position="270"/>
    </location>
</feature>
<name>A0ABD0SEB0_LOXSC</name>
<dbReference type="GO" id="GO:0008289">
    <property type="term" value="F:lipid binding"/>
    <property type="evidence" value="ECO:0007669"/>
    <property type="project" value="UniProtKB-KW"/>
</dbReference>
<keyword evidence="10" id="KW-1185">Reference proteome</keyword>
<protein>
    <recommendedName>
        <fullName evidence="7">PH domain-containing protein</fullName>
    </recommendedName>
</protein>
<keyword evidence="5" id="KW-0446">Lipid-binding</keyword>
<dbReference type="InterPro" id="IPR001849">
    <property type="entry name" value="PH_domain"/>
</dbReference>
<dbReference type="SUPFAM" id="SSF50729">
    <property type="entry name" value="PH domain-like"/>
    <property type="match status" value="1"/>
</dbReference>
<keyword evidence="3" id="KW-0597">Phosphoprotein</keyword>
<evidence type="ECO:0000256" key="1">
    <source>
        <dbReference type="ARBA" id="ARBA00008842"/>
    </source>
</evidence>
<dbReference type="EMBL" id="JBEDNZ010000022">
    <property type="protein sequence ID" value="KAL0818182.1"/>
    <property type="molecule type" value="Genomic_DNA"/>
</dbReference>
<dbReference type="Pfam" id="PF00169">
    <property type="entry name" value="PH"/>
    <property type="match status" value="1"/>
</dbReference>
<reference evidence="10 11" key="1">
    <citation type="submission" date="2024-06" db="EMBL/GenBank/DDBJ databases">
        <title>A chromosome-level genome assembly of beet webworm, Loxostege sticticalis.</title>
        <authorList>
            <person name="Zhang Y."/>
        </authorList>
    </citation>
    <scope>NUCLEOTIDE SEQUENCE [LARGE SCALE GENOMIC DNA]</scope>
    <source>
        <strain evidence="9">AQ026</strain>
        <strain evidence="8">AQ028</strain>
        <tissue evidence="8">Male pupae</tissue>
        <tissue evidence="9">Whole body</tissue>
    </source>
</reference>
<dbReference type="InterPro" id="IPR011993">
    <property type="entry name" value="PH-like_dom_sf"/>
</dbReference>
<dbReference type="PROSITE" id="PS50003">
    <property type="entry name" value="PH_DOMAIN"/>
    <property type="match status" value="1"/>
</dbReference>
<feature type="region of interest" description="Disordered" evidence="6">
    <location>
        <begin position="111"/>
        <end position="140"/>
    </location>
</feature>
<evidence type="ECO:0000256" key="4">
    <source>
        <dbReference type="ARBA" id="ARBA00023055"/>
    </source>
</evidence>
<dbReference type="FunFam" id="2.40.160.120:FF:000001">
    <property type="entry name" value="Oxysterol-binding protein"/>
    <property type="match status" value="1"/>
</dbReference>
<feature type="region of interest" description="Disordered" evidence="6">
    <location>
        <begin position="726"/>
        <end position="747"/>
    </location>
</feature>
<dbReference type="GO" id="GO:0120009">
    <property type="term" value="P:intermembrane lipid transfer"/>
    <property type="evidence" value="ECO:0007669"/>
    <property type="project" value="UniProtKB-ARBA"/>
</dbReference>
<evidence type="ECO:0000313" key="9">
    <source>
        <dbReference type="EMBL" id="KAL0867615.1"/>
    </source>
</evidence>
<dbReference type="EMBL" id="JBEUOH010000022">
    <property type="protein sequence ID" value="KAL0867615.1"/>
    <property type="molecule type" value="Genomic_DNA"/>
</dbReference>
<dbReference type="SMART" id="SM00233">
    <property type="entry name" value="PH"/>
    <property type="match status" value="1"/>
</dbReference>